<evidence type="ECO:0000313" key="3">
    <source>
        <dbReference type="Proteomes" id="UP000441354"/>
    </source>
</evidence>
<organism evidence="2 3">
    <name type="scientific">Bacillus mesophilum</name>
    <dbReference type="NCBI Taxonomy" id="1071718"/>
    <lineage>
        <taxon>Bacteria</taxon>
        <taxon>Bacillati</taxon>
        <taxon>Bacillota</taxon>
        <taxon>Bacilli</taxon>
        <taxon>Bacillales</taxon>
        <taxon>Bacillaceae</taxon>
        <taxon>Bacillus</taxon>
    </lineage>
</organism>
<dbReference type="GO" id="GO:0016787">
    <property type="term" value="F:hydrolase activity"/>
    <property type="evidence" value="ECO:0007669"/>
    <property type="project" value="UniProtKB-KW"/>
</dbReference>
<dbReference type="PANTHER" id="PTHR43798:SF33">
    <property type="entry name" value="HYDROLASE, PUTATIVE (AFU_ORTHOLOGUE AFUA_2G14860)-RELATED"/>
    <property type="match status" value="1"/>
</dbReference>
<dbReference type="InterPro" id="IPR050266">
    <property type="entry name" value="AB_hydrolase_sf"/>
</dbReference>
<dbReference type="Proteomes" id="UP000441354">
    <property type="component" value="Unassembled WGS sequence"/>
</dbReference>
<protein>
    <submittedName>
        <fullName evidence="2">Alpha/beta hydrolase</fullName>
    </submittedName>
</protein>
<dbReference type="SUPFAM" id="SSF53474">
    <property type="entry name" value="alpha/beta-Hydrolases"/>
    <property type="match status" value="1"/>
</dbReference>
<keyword evidence="3" id="KW-1185">Reference proteome</keyword>
<keyword evidence="2" id="KW-0378">Hydrolase</keyword>
<proteinExistence type="predicted"/>
<dbReference type="InterPro" id="IPR000073">
    <property type="entry name" value="AB_hydrolase_1"/>
</dbReference>
<dbReference type="PRINTS" id="PR00111">
    <property type="entry name" value="ABHYDROLASE"/>
</dbReference>
<dbReference type="AlphaFoldDB" id="A0A7V7RM62"/>
<reference evidence="2 3" key="1">
    <citation type="journal article" date="2014" name="Arch. Microbiol.">
        <title>Bacillus mesophilum sp. nov., strain IITR-54T, a novel 4-chlorobiphenyl dechlorinating bacterium.</title>
        <authorList>
            <person name="Manickam N."/>
            <person name="Singh N.K."/>
            <person name="Bajaj A."/>
            <person name="Kumar R.M."/>
            <person name="Kaur G."/>
            <person name="Kaur N."/>
            <person name="Bala M."/>
            <person name="Kumar A."/>
            <person name="Mayilraj S."/>
        </authorList>
    </citation>
    <scope>NUCLEOTIDE SEQUENCE [LARGE SCALE GENOMIC DNA]</scope>
    <source>
        <strain evidence="2 3">IITR-54</strain>
    </source>
</reference>
<dbReference type="Gene3D" id="3.40.50.1820">
    <property type="entry name" value="alpha/beta hydrolase"/>
    <property type="match status" value="1"/>
</dbReference>
<dbReference type="Pfam" id="PF00561">
    <property type="entry name" value="Abhydrolase_1"/>
    <property type="match status" value="1"/>
</dbReference>
<gene>
    <name evidence="2" type="ORF">F7732_13000</name>
</gene>
<dbReference type="InterPro" id="IPR029058">
    <property type="entry name" value="AB_hydrolase_fold"/>
</dbReference>
<dbReference type="PANTHER" id="PTHR43798">
    <property type="entry name" value="MONOACYLGLYCEROL LIPASE"/>
    <property type="match status" value="1"/>
</dbReference>
<dbReference type="GO" id="GO:0016020">
    <property type="term" value="C:membrane"/>
    <property type="evidence" value="ECO:0007669"/>
    <property type="project" value="TreeGrafter"/>
</dbReference>
<sequence length="278" mass="31757">MKSKFYSGIENINGNEFYYEYFKHPSAGPTIIMLHGFLSSAFSFRKLIPHLQEEYNILAVDIPPFGKSGKSKRFLYSYQNMASSIFELTDRLQISNMILAGHSMGGQIVMNMLLQRPAAASSALLLCSSAYLPKSHQSLVYTSYIPFFHLYVKRHLAKSGLEKNLKNVVYNQAMIDEDMRKGYMSPFLNNSIFQGLTRMIRHREGDLTEEDIRRIHTPCLLIWGEHDRVVPLSKGKRLHKNLPNSKLIILKETGHLVPEERPEEIVAEMKGFLSAVSV</sequence>
<dbReference type="PRINTS" id="PR00412">
    <property type="entry name" value="EPOXHYDRLASE"/>
</dbReference>
<accession>A0A7V7RM62</accession>
<feature type="domain" description="AB hydrolase-1" evidence="1">
    <location>
        <begin position="29"/>
        <end position="262"/>
    </location>
</feature>
<dbReference type="OrthoDB" id="9797695at2"/>
<comment type="caution">
    <text evidence="2">The sequence shown here is derived from an EMBL/GenBank/DDBJ whole genome shotgun (WGS) entry which is preliminary data.</text>
</comment>
<name>A0A7V7RM62_9BACI</name>
<dbReference type="RefSeq" id="WP_151574450.1">
    <property type="nucleotide sequence ID" value="NZ_WBOT01000003.1"/>
</dbReference>
<dbReference type="InterPro" id="IPR000639">
    <property type="entry name" value="Epox_hydrolase-like"/>
</dbReference>
<evidence type="ECO:0000259" key="1">
    <source>
        <dbReference type="Pfam" id="PF00561"/>
    </source>
</evidence>
<dbReference type="EMBL" id="WBOT01000003">
    <property type="protein sequence ID" value="KAB2332986.1"/>
    <property type="molecule type" value="Genomic_DNA"/>
</dbReference>
<evidence type="ECO:0000313" key="2">
    <source>
        <dbReference type="EMBL" id="KAB2332986.1"/>
    </source>
</evidence>